<reference evidence="3 5" key="2">
    <citation type="journal article" date="2019" name="Nat. Microbiol.">
        <title>Wide diversity of methane and short-chain alkane metabolisms in uncultured archaea.</title>
        <authorList>
            <person name="Borrel G."/>
            <person name="Adam P.S."/>
            <person name="McKay L.J."/>
            <person name="Chen L.X."/>
            <person name="Sierra-Garcia I.N."/>
            <person name="Sieber C.M."/>
            <person name="Letourneur Q."/>
            <person name="Ghozlane A."/>
            <person name="Andersen G.L."/>
            <person name="Li W.J."/>
            <person name="Hallam S.J."/>
            <person name="Muyzer G."/>
            <person name="de Oliveira V.M."/>
            <person name="Inskeep W.P."/>
            <person name="Banfield J.F."/>
            <person name="Gribaldo S."/>
        </authorList>
    </citation>
    <scope>NUCLEOTIDE SEQUENCE [LARGE SCALE GENOMIC DNA]</scope>
    <source>
        <strain evidence="3">Verst-YHS</strain>
    </source>
</reference>
<dbReference type="Proteomes" id="UP000316080">
    <property type="component" value="Unassembled WGS sequence"/>
</dbReference>
<dbReference type="Pfam" id="PF01370">
    <property type="entry name" value="Epimerase"/>
    <property type="match status" value="1"/>
</dbReference>
<dbReference type="AlphaFoldDB" id="A0A523BBB5"/>
<protein>
    <submittedName>
        <fullName evidence="3">NAD(P)-dependent oxidoreductase</fullName>
    </submittedName>
</protein>
<evidence type="ECO:0000259" key="2">
    <source>
        <dbReference type="Pfam" id="PF01370"/>
    </source>
</evidence>
<accession>A0A523BBB5</accession>
<dbReference type="InterPro" id="IPR001509">
    <property type="entry name" value="Epimerase_deHydtase"/>
</dbReference>
<evidence type="ECO:0000313" key="6">
    <source>
        <dbReference type="Proteomes" id="UP000317265"/>
    </source>
</evidence>
<evidence type="ECO:0000256" key="1">
    <source>
        <dbReference type="ARBA" id="ARBA00007637"/>
    </source>
</evidence>
<dbReference type="Gene3D" id="3.40.50.720">
    <property type="entry name" value="NAD(P)-binding Rossmann-like Domain"/>
    <property type="match status" value="1"/>
</dbReference>
<dbReference type="SUPFAM" id="SSF51735">
    <property type="entry name" value="NAD(P)-binding Rossmann-fold domains"/>
    <property type="match status" value="1"/>
</dbReference>
<evidence type="ECO:0000313" key="3">
    <source>
        <dbReference type="EMBL" id="RZN56215.1"/>
    </source>
</evidence>
<evidence type="ECO:0000313" key="5">
    <source>
        <dbReference type="Proteomes" id="UP000316080"/>
    </source>
</evidence>
<reference evidence="4 6" key="1">
    <citation type="journal article" date="2019" name="Nat. Microbiol.">
        <title>Expanding anaerobic alkane metabolism in the domain of Archaea.</title>
        <authorList>
            <person name="Wang Y."/>
            <person name="Wegener G."/>
            <person name="Hou J."/>
            <person name="Wang F."/>
            <person name="Xiao X."/>
        </authorList>
    </citation>
    <scope>NUCLEOTIDE SEQUENCE [LARGE SCALE GENOMIC DNA]</scope>
    <source>
        <strain evidence="4">WYZ-LMO11</strain>
    </source>
</reference>
<sequence length="307" mass="34568">MRILVTGGGGFVGSRLVKALLQKNHEVIVLDKTKGELEGFEHPNMKFIIGGVEDENIIKNVINGCDAVFYSAWSFSEKMLDGFKIDVIGFLNVIEACCQYGVKQIIFPSSSVIYGEPVIVPIKEDHPLLVEKSRAPTHALTKLAVEKAMEIYYKERGFPFTIFRFWWAFSDERIPGGTLRKIIDSALKNEVLYVPKGSAGSILYINDLIKAFELALLNKNAFGKIYNILSFNITWKEILEMIIELSGSKSNIIEVDPSEWKGPGFLTGNWILNDEKIRKELSFIPNEKAKEAFKKALKATIESRRGL</sequence>
<evidence type="ECO:0000313" key="4">
    <source>
        <dbReference type="EMBL" id="TDA37760.1"/>
    </source>
</evidence>
<comment type="similarity">
    <text evidence="1">Belongs to the NAD(P)-dependent epimerase/dehydratase family.</text>
</comment>
<dbReference type="InterPro" id="IPR036291">
    <property type="entry name" value="NAD(P)-bd_dom_sf"/>
</dbReference>
<organism evidence="4 6">
    <name type="scientific">Thermoproteota archaeon</name>
    <dbReference type="NCBI Taxonomy" id="2056631"/>
    <lineage>
        <taxon>Archaea</taxon>
        <taxon>Thermoproteota</taxon>
    </lineage>
</organism>
<comment type="caution">
    <text evidence="4">The sequence shown here is derived from an EMBL/GenBank/DDBJ whole genome shotgun (WGS) entry which is preliminary data.</text>
</comment>
<dbReference type="EMBL" id="RXIH01000027">
    <property type="protein sequence ID" value="RZN56215.1"/>
    <property type="molecule type" value="Genomic_DNA"/>
</dbReference>
<name>A0A523BBB5_9CREN</name>
<proteinExistence type="inferred from homology"/>
<feature type="domain" description="NAD-dependent epimerase/dehydratase" evidence="2">
    <location>
        <begin position="3"/>
        <end position="228"/>
    </location>
</feature>
<dbReference type="EMBL" id="QNVI01000064">
    <property type="protein sequence ID" value="TDA37760.1"/>
    <property type="molecule type" value="Genomic_DNA"/>
</dbReference>
<dbReference type="PANTHER" id="PTHR43000">
    <property type="entry name" value="DTDP-D-GLUCOSE 4,6-DEHYDRATASE-RELATED"/>
    <property type="match status" value="1"/>
</dbReference>
<gene>
    <name evidence="4" type="ORF">DSO09_06155</name>
    <name evidence="3" type="ORF">EF809_03285</name>
</gene>
<dbReference type="Proteomes" id="UP000317265">
    <property type="component" value="Unassembled WGS sequence"/>
</dbReference>